<evidence type="ECO:0000256" key="1">
    <source>
        <dbReference type="ARBA" id="ARBA00010641"/>
    </source>
</evidence>
<dbReference type="Pfam" id="PF08281">
    <property type="entry name" value="Sigma70_r4_2"/>
    <property type="match status" value="1"/>
</dbReference>
<keyword evidence="8" id="KW-1185">Reference proteome</keyword>
<sequence length="202" mass="24162">MKILKANCQQEEDEMNLWRNMLEGNAACYEQLINKTYNLLFQYGCRFSSDREMLKDCIQDVFLEIWEKRKVLNQHIPPRAYLLASLRRRIHRVAQQSRFQTTENFEKSISDFNVECSAEHLFIQSEQDQQLAERITFLLNELPKRQQEAIFLRFFNDLERDQIADIMDIHPQSVSNLLQSAFRTIKIHWKIIVSLLYLPGFE</sequence>
<dbReference type="InterPro" id="IPR039425">
    <property type="entry name" value="RNA_pol_sigma-70-like"/>
</dbReference>
<name>A0A5M8QSI3_9BACT</name>
<dbReference type="Gene3D" id="1.10.10.10">
    <property type="entry name" value="Winged helix-like DNA-binding domain superfamily/Winged helix DNA-binding domain"/>
    <property type="match status" value="1"/>
</dbReference>
<evidence type="ECO:0000313" key="7">
    <source>
        <dbReference type="EMBL" id="KAA6439049.1"/>
    </source>
</evidence>
<dbReference type="SUPFAM" id="SSF88659">
    <property type="entry name" value="Sigma3 and sigma4 domains of RNA polymerase sigma factors"/>
    <property type="match status" value="1"/>
</dbReference>
<dbReference type="PANTHER" id="PTHR43133">
    <property type="entry name" value="RNA POLYMERASE ECF-TYPE SIGMA FACTO"/>
    <property type="match status" value="1"/>
</dbReference>
<keyword evidence="4" id="KW-0804">Transcription</keyword>
<dbReference type="OrthoDB" id="9150024at2"/>
<dbReference type="GO" id="GO:0016987">
    <property type="term" value="F:sigma factor activity"/>
    <property type="evidence" value="ECO:0007669"/>
    <property type="project" value="UniProtKB-KW"/>
</dbReference>
<dbReference type="InterPro" id="IPR014284">
    <property type="entry name" value="RNA_pol_sigma-70_dom"/>
</dbReference>
<dbReference type="Pfam" id="PF04542">
    <property type="entry name" value="Sigma70_r2"/>
    <property type="match status" value="1"/>
</dbReference>
<protein>
    <submittedName>
        <fullName evidence="7">Sigma-70 family RNA polymerase sigma factor</fullName>
    </submittedName>
</protein>
<comment type="caution">
    <text evidence="7">The sequence shown here is derived from an EMBL/GenBank/DDBJ whole genome shotgun (WGS) entry which is preliminary data.</text>
</comment>
<dbReference type="Gene3D" id="1.10.1740.10">
    <property type="match status" value="1"/>
</dbReference>
<reference evidence="7 8" key="1">
    <citation type="submission" date="2019-05" db="EMBL/GenBank/DDBJ databases">
        <authorList>
            <person name="Qu J.-H."/>
        </authorList>
    </citation>
    <scope>NUCLEOTIDE SEQUENCE [LARGE SCALE GENOMIC DNA]</scope>
    <source>
        <strain evidence="7 8">NS28</strain>
    </source>
</reference>
<keyword evidence="2" id="KW-0805">Transcription regulation</keyword>
<gene>
    <name evidence="7" type="ORF">FEM33_12240</name>
</gene>
<dbReference type="AlphaFoldDB" id="A0A5M8QSI3"/>
<evidence type="ECO:0000259" key="6">
    <source>
        <dbReference type="Pfam" id="PF08281"/>
    </source>
</evidence>
<feature type="domain" description="RNA polymerase sigma factor 70 region 4 type 2" evidence="6">
    <location>
        <begin position="133"/>
        <end position="183"/>
    </location>
</feature>
<evidence type="ECO:0000313" key="8">
    <source>
        <dbReference type="Proteomes" id="UP000323994"/>
    </source>
</evidence>
<dbReference type="InterPro" id="IPR013324">
    <property type="entry name" value="RNA_pol_sigma_r3/r4-like"/>
</dbReference>
<proteinExistence type="inferred from homology"/>
<evidence type="ECO:0000256" key="2">
    <source>
        <dbReference type="ARBA" id="ARBA00023015"/>
    </source>
</evidence>
<accession>A0A5M8QSI3</accession>
<comment type="similarity">
    <text evidence="1">Belongs to the sigma-70 factor family. ECF subfamily.</text>
</comment>
<dbReference type="GO" id="GO:0006352">
    <property type="term" value="P:DNA-templated transcription initiation"/>
    <property type="evidence" value="ECO:0007669"/>
    <property type="project" value="InterPro"/>
</dbReference>
<dbReference type="SUPFAM" id="SSF88946">
    <property type="entry name" value="Sigma2 domain of RNA polymerase sigma factors"/>
    <property type="match status" value="1"/>
</dbReference>
<dbReference type="NCBIfam" id="TIGR02937">
    <property type="entry name" value="sigma70-ECF"/>
    <property type="match status" value="1"/>
</dbReference>
<dbReference type="InterPro" id="IPR007627">
    <property type="entry name" value="RNA_pol_sigma70_r2"/>
</dbReference>
<dbReference type="GO" id="GO:0003677">
    <property type="term" value="F:DNA binding"/>
    <property type="evidence" value="ECO:0007669"/>
    <property type="project" value="InterPro"/>
</dbReference>
<keyword evidence="3" id="KW-0731">Sigma factor</keyword>
<dbReference type="EMBL" id="VBSN01000038">
    <property type="protein sequence ID" value="KAA6439049.1"/>
    <property type="molecule type" value="Genomic_DNA"/>
</dbReference>
<dbReference type="RefSeq" id="WP_139012307.1">
    <property type="nucleotide sequence ID" value="NZ_VBSN01000038.1"/>
</dbReference>
<dbReference type="InterPro" id="IPR013325">
    <property type="entry name" value="RNA_pol_sigma_r2"/>
</dbReference>
<organism evidence="7 8">
    <name type="scientific">Dyadobacter flavalbus</name>
    <dbReference type="NCBI Taxonomy" id="2579942"/>
    <lineage>
        <taxon>Bacteria</taxon>
        <taxon>Pseudomonadati</taxon>
        <taxon>Bacteroidota</taxon>
        <taxon>Cytophagia</taxon>
        <taxon>Cytophagales</taxon>
        <taxon>Spirosomataceae</taxon>
        <taxon>Dyadobacter</taxon>
    </lineage>
</organism>
<dbReference type="PANTHER" id="PTHR43133:SF46">
    <property type="entry name" value="RNA POLYMERASE SIGMA-70 FACTOR ECF SUBFAMILY"/>
    <property type="match status" value="1"/>
</dbReference>
<dbReference type="Proteomes" id="UP000323994">
    <property type="component" value="Unassembled WGS sequence"/>
</dbReference>
<evidence type="ECO:0000259" key="5">
    <source>
        <dbReference type="Pfam" id="PF04542"/>
    </source>
</evidence>
<evidence type="ECO:0000256" key="4">
    <source>
        <dbReference type="ARBA" id="ARBA00023163"/>
    </source>
</evidence>
<dbReference type="InterPro" id="IPR036388">
    <property type="entry name" value="WH-like_DNA-bd_sf"/>
</dbReference>
<dbReference type="InterPro" id="IPR013249">
    <property type="entry name" value="RNA_pol_sigma70_r4_t2"/>
</dbReference>
<feature type="domain" description="RNA polymerase sigma-70 region 2" evidence="5">
    <location>
        <begin position="32"/>
        <end position="92"/>
    </location>
</feature>
<evidence type="ECO:0000256" key="3">
    <source>
        <dbReference type="ARBA" id="ARBA00023082"/>
    </source>
</evidence>